<name>A0A1Q9DBX0_SYMMI</name>
<dbReference type="Proteomes" id="UP000186817">
    <property type="component" value="Unassembled WGS sequence"/>
</dbReference>
<comment type="caution">
    <text evidence="2">The sequence shown here is derived from an EMBL/GenBank/DDBJ whole genome shotgun (WGS) entry which is preliminary data.</text>
</comment>
<evidence type="ECO:0000313" key="3">
    <source>
        <dbReference type="Proteomes" id="UP000186817"/>
    </source>
</evidence>
<feature type="compositionally biased region" description="Basic and acidic residues" evidence="1">
    <location>
        <begin position="21"/>
        <end position="37"/>
    </location>
</feature>
<reference evidence="2 3" key="1">
    <citation type="submission" date="2016-02" db="EMBL/GenBank/DDBJ databases">
        <title>Genome analysis of coral dinoflagellate symbionts highlights evolutionary adaptations to a symbiotic lifestyle.</title>
        <authorList>
            <person name="Aranda M."/>
            <person name="Li Y."/>
            <person name="Liew Y.J."/>
            <person name="Baumgarten S."/>
            <person name="Simakov O."/>
            <person name="Wilson M."/>
            <person name="Piel J."/>
            <person name="Ashoor H."/>
            <person name="Bougouffa S."/>
            <person name="Bajic V.B."/>
            <person name="Ryu T."/>
            <person name="Ravasi T."/>
            <person name="Bayer T."/>
            <person name="Micklem G."/>
            <person name="Kim H."/>
            <person name="Bhak J."/>
            <person name="Lajeunesse T.C."/>
            <person name="Voolstra C.R."/>
        </authorList>
    </citation>
    <scope>NUCLEOTIDE SEQUENCE [LARGE SCALE GENOMIC DNA]</scope>
    <source>
        <strain evidence="2 3">CCMP2467</strain>
    </source>
</reference>
<protein>
    <submittedName>
        <fullName evidence="2">Uncharacterized protein</fullName>
    </submittedName>
</protein>
<accession>A0A1Q9DBX0</accession>
<proteinExistence type="predicted"/>
<evidence type="ECO:0000256" key="1">
    <source>
        <dbReference type="SAM" id="MobiDB-lite"/>
    </source>
</evidence>
<keyword evidence="3" id="KW-1185">Reference proteome</keyword>
<dbReference type="OrthoDB" id="417577at2759"/>
<evidence type="ECO:0000313" key="2">
    <source>
        <dbReference type="EMBL" id="OLP92637.1"/>
    </source>
</evidence>
<organism evidence="2 3">
    <name type="scientific">Symbiodinium microadriaticum</name>
    <name type="common">Dinoflagellate</name>
    <name type="synonym">Zooxanthella microadriatica</name>
    <dbReference type="NCBI Taxonomy" id="2951"/>
    <lineage>
        <taxon>Eukaryota</taxon>
        <taxon>Sar</taxon>
        <taxon>Alveolata</taxon>
        <taxon>Dinophyceae</taxon>
        <taxon>Suessiales</taxon>
        <taxon>Symbiodiniaceae</taxon>
        <taxon>Symbiodinium</taxon>
    </lineage>
</organism>
<sequence length="631" mass="70573">MSSRTTPAKMGEDGEDDQEEHDVPQEPNDEQHEPDNKAMPEYFTWTDDWHDVYAQLLQIYDSSELNPKRRRIMDTLLTDLRKAKDQFDAAVKPMAAYRKALEEVKNHVMTELKTPIVITKETVSGSANDLPLQEHSHQYKAKTLVDIIENVALDAVPWESIPACLANDRYTELPPPFRTDICPDISFVLQISIITNTTGTFGTVIKHFIFAEKTNSLRNIDEVVHGTGYLIDYSPNFRSGPLHGWSAGLVKEFLRNHSASNVYARPVTNFFLTLHDVAAWLFDDVLVEILGDLKSHTLVMMGMAETGKTPVAQAIAMALSEYHILVGGKEQELQPSFRLVASLDQLRGEAGIKERPDILDDPDTSVMSVTKLKAFLVRNQFRVICNNRVNDDAEPDLPDSASHIKFDEFMDIIAPAFPDKSSKQDRMACLKRAHWVVNMKKALYLRPAGTVTGPVRRISYMHGQTDFLNDAGRAIMQAMRDGVETPPNDWIQKRQWTHDVLTMLIEKKERPPRTASILIPGSGDDGPTIRESKPPVLFSGRICPDFLPTGDTTASVEERCGPSSSLPATCTKVALKTEVEDKAFFPSLTCPRQHLPAANVPDQMMPFPTSARIRKTEVAVSAIEVVSEEPA</sequence>
<gene>
    <name evidence="2" type="ORF">AK812_SmicGene25516</name>
</gene>
<dbReference type="EMBL" id="LSRX01000612">
    <property type="protein sequence ID" value="OLP92637.1"/>
    <property type="molecule type" value="Genomic_DNA"/>
</dbReference>
<feature type="region of interest" description="Disordered" evidence="1">
    <location>
        <begin position="1"/>
        <end position="37"/>
    </location>
</feature>
<dbReference type="AlphaFoldDB" id="A0A1Q9DBX0"/>